<dbReference type="GO" id="GO:0043565">
    <property type="term" value="F:sequence-specific DNA binding"/>
    <property type="evidence" value="ECO:0007669"/>
    <property type="project" value="InterPro"/>
</dbReference>
<dbReference type="InterPro" id="IPR018060">
    <property type="entry name" value="HTH_AraC"/>
</dbReference>
<dbReference type="Gene3D" id="1.10.10.60">
    <property type="entry name" value="Homeodomain-like"/>
    <property type="match status" value="2"/>
</dbReference>
<comment type="caution">
    <text evidence="5">The sequence shown here is derived from an EMBL/GenBank/DDBJ whole genome shotgun (WGS) entry which is preliminary data.</text>
</comment>
<evidence type="ECO:0000256" key="2">
    <source>
        <dbReference type="ARBA" id="ARBA00023125"/>
    </source>
</evidence>
<dbReference type="PROSITE" id="PS00041">
    <property type="entry name" value="HTH_ARAC_FAMILY_1"/>
    <property type="match status" value="1"/>
</dbReference>
<evidence type="ECO:0000256" key="3">
    <source>
        <dbReference type="ARBA" id="ARBA00023163"/>
    </source>
</evidence>
<dbReference type="InterPro" id="IPR003313">
    <property type="entry name" value="AraC-bd"/>
</dbReference>
<protein>
    <submittedName>
        <fullName evidence="5">AraC family transcriptional regulator</fullName>
    </submittedName>
</protein>
<dbReference type="InterPro" id="IPR037923">
    <property type="entry name" value="HTH-like"/>
</dbReference>
<reference evidence="5 6" key="1">
    <citation type="submission" date="2019-01" db="EMBL/GenBank/DDBJ databases">
        <title>Bacillus sp. M5HDSG1-1, whole genome shotgun sequence.</title>
        <authorList>
            <person name="Tuo L."/>
        </authorList>
    </citation>
    <scope>NUCLEOTIDE SEQUENCE [LARGE SCALE GENOMIC DNA]</scope>
    <source>
        <strain evidence="5 6">M5HDSG1-1</strain>
    </source>
</reference>
<dbReference type="Pfam" id="PF02311">
    <property type="entry name" value="AraC_binding"/>
    <property type="match status" value="1"/>
</dbReference>
<dbReference type="Pfam" id="PF12833">
    <property type="entry name" value="HTH_18"/>
    <property type="match status" value="1"/>
</dbReference>
<dbReference type="InterPro" id="IPR018062">
    <property type="entry name" value="HTH_AraC-typ_CS"/>
</dbReference>
<keyword evidence="6" id="KW-1185">Reference proteome</keyword>
<evidence type="ECO:0000256" key="1">
    <source>
        <dbReference type="ARBA" id="ARBA00023015"/>
    </source>
</evidence>
<dbReference type="PANTHER" id="PTHR43280">
    <property type="entry name" value="ARAC-FAMILY TRANSCRIPTIONAL REGULATOR"/>
    <property type="match status" value="1"/>
</dbReference>
<dbReference type="PROSITE" id="PS01124">
    <property type="entry name" value="HTH_ARAC_FAMILY_2"/>
    <property type="match status" value="1"/>
</dbReference>
<gene>
    <name evidence="5" type="ORF">EM808_00250</name>
</gene>
<dbReference type="GO" id="GO:0003700">
    <property type="term" value="F:DNA-binding transcription factor activity"/>
    <property type="evidence" value="ECO:0007669"/>
    <property type="project" value="InterPro"/>
</dbReference>
<dbReference type="InterPro" id="IPR020449">
    <property type="entry name" value="Tscrpt_reg_AraC-type_HTH"/>
</dbReference>
<dbReference type="EMBL" id="RZTZ01000001">
    <property type="protein sequence ID" value="RVT66960.1"/>
    <property type="molecule type" value="Genomic_DNA"/>
</dbReference>
<keyword evidence="1" id="KW-0805">Transcription regulation</keyword>
<dbReference type="SMART" id="SM00342">
    <property type="entry name" value="HTH_ARAC"/>
    <property type="match status" value="1"/>
</dbReference>
<dbReference type="SUPFAM" id="SSF51215">
    <property type="entry name" value="Regulatory protein AraC"/>
    <property type="match status" value="1"/>
</dbReference>
<dbReference type="Proteomes" id="UP000288024">
    <property type="component" value="Unassembled WGS sequence"/>
</dbReference>
<dbReference type="InterPro" id="IPR014710">
    <property type="entry name" value="RmlC-like_jellyroll"/>
</dbReference>
<dbReference type="PRINTS" id="PR00032">
    <property type="entry name" value="HTHARAC"/>
</dbReference>
<dbReference type="GeneID" id="87619198"/>
<evidence type="ECO:0000313" key="6">
    <source>
        <dbReference type="Proteomes" id="UP000288024"/>
    </source>
</evidence>
<organism evidence="5 6">
    <name type="scientific">Niallia taxi</name>
    <dbReference type="NCBI Taxonomy" id="2499688"/>
    <lineage>
        <taxon>Bacteria</taxon>
        <taxon>Bacillati</taxon>
        <taxon>Bacillota</taxon>
        <taxon>Bacilli</taxon>
        <taxon>Bacillales</taxon>
        <taxon>Bacillaceae</taxon>
        <taxon>Niallia</taxon>
    </lineage>
</organism>
<dbReference type="Gene3D" id="2.60.120.10">
    <property type="entry name" value="Jelly Rolls"/>
    <property type="match status" value="1"/>
</dbReference>
<dbReference type="InterPro" id="IPR009057">
    <property type="entry name" value="Homeodomain-like_sf"/>
</dbReference>
<dbReference type="PANTHER" id="PTHR43280:SF28">
    <property type="entry name" value="HTH-TYPE TRANSCRIPTIONAL ACTIVATOR RHAS"/>
    <property type="match status" value="1"/>
</dbReference>
<keyword evidence="2" id="KW-0238">DNA-binding</keyword>
<dbReference type="RefSeq" id="WP_127734312.1">
    <property type="nucleotide sequence ID" value="NZ_CAJCKN010000032.1"/>
</dbReference>
<dbReference type="SUPFAM" id="SSF46689">
    <property type="entry name" value="Homeodomain-like"/>
    <property type="match status" value="2"/>
</dbReference>
<evidence type="ECO:0000313" key="5">
    <source>
        <dbReference type="EMBL" id="RVT66960.1"/>
    </source>
</evidence>
<evidence type="ECO:0000259" key="4">
    <source>
        <dbReference type="PROSITE" id="PS01124"/>
    </source>
</evidence>
<name>A0A3S2X5J4_9BACI</name>
<accession>A0A3S2X5J4</accession>
<dbReference type="AlphaFoldDB" id="A0A3S2X5J4"/>
<feature type="domain" description="HTH araC/xylS-type" evidence="4">
    <location>
        <begin position="192"/>
        <end position="290"/>
    </location>
</feature>
<sequence length="294" mass="34201">MVLGHFSIDQNLMELTEHLTVLLPIACYETTINQNIQGHIPLHWHDELQFVYMNKGEAIFHINGEGVELLEGNGLFINSGLLHMAEEKTKAASYICMNVAPSFVLSQELFSTFVYPYVQASNLPYVNIDGNKEWGKIILESILKINRLLKEKQPFFEIDISTQLAKAWKSFMMHGIPPAFNKTEASKNEKMKRMLDWIHHHYEEKVSLEDIASAGQLSRSECCRYFKRILKRSPFSYLEHYRIQKSLLLLQEEDANITEVGYRVGFNSTSYFIQKFRKEIQMTPLAYKKHKQKS</sequence>
<proteinExistence type="predicted"/>
<keyword evidence="3" id="KW-0804">Transcription</keyword>